<organism evidence="15 16">
    <name type="scientific">Candidatus Terasakiella magnetica</name>
    <dbReference type="NCBI Taxonomy" id="1867952"/>
    <lineage>
        <taxon>Bacteria</taxon>
        <taxon>Pseudomonadati</taxon>
        <taxon>Pseudomonadota</taxon>
        <taxon>Alphaproteobacteria</taxon>
        <taxon>Rhodospirillales</taxon>
        <taxon>Terasakiellaceae</taxon>
        <taxon>Terasakiella</taxon>
    </lineage>
</organism>
<evidence type="ECO:0000256" key="8">
    <source>
        <dbReference type="ARBA" id="ARBA00022982"/>
    </source>
</evidence>
<accession>A0A1C3RE08</accession>
<feature type="transmembrane region" description="Helical" evidence="13">
    <location>
        <begin position="12"/>
        <end position="36"/>
    </location>
</feature>
<evidence type="ECO:0000256" key="7">
    <source>
        <dbReference type="ARBA" id="ARBA00022723"/>
    </source>
</evidence>
<feature type="transmembrane region" description="Helical" evidence="13">
    <location>
        <begin position="48"/>
        <end position="68"/>
    </location>
</feature>
<evidence type="ECO:0000256" key="9">
    <source>
        <dbReference type="ARBA" id="ARBA00022989"/>
    </source>
</evidence>
<keyword evidence="3" id="KW-0813">Transport</keyword>
<dbReference type="EMBL" id="FLYE01000002">
    <property type="protein sequence ID" value="SCA55523.1"/>
    <property type="molecule type" value="Genomic_DNA"/>
</dbReference>
<evidence type="ECO:0000256" key="5">
    <source>
        <dbReference type="ARBA" id="ARBA00022617"/>
    </source>
</evidence>
<gene>
    <name evidence="15" type="ORF">MTBPR1_100164</name>
</gene>
<comment type="cofactor">
    <cofactor evidence="1">
        <name>heme b</name>
        <dbReference type="ChEBI" id="CHEBI:60344"/>
    </cofactor>
</comment>
<keyword evidence="6 13" id="KW-0812">Transmembrane</keyword>
<comment type="subcellular location">
    <subcellularLocation>
        <location evidence="2">Cell membrane</location>
        <topology evidence="2">Multi-pass membrane protein</topology>
    </subcellularLocation>
</comment>
<keyword evidence="4" id="KW-1003">Cell membrane</keyword>
<dbReference type="Proteomes" id="UP000231658">
    <property type="component" value="Unassembled WGS sequence"/>
</dbReference>
<dbReference type="GO" id="GO:0005886">
    <property type="term" value="C:plasma membrane"/>
    <property type="evidence" value="ECO:0007669"/>
    <property type="project" value="UniProtKB-SubCell"/>
</dbReference>
<dbReference type="PANTHER" id="PTHR30529">
    <property type="entry name" value="CYTOCHROME B561"/>
    <property type="match status" value="1"/>
</dbReference>
<feature type="domain" description="Cytochrome b561 bacterial/Ni-hydrogenase" evidence="14">
    <location>
        <begin position="10"/>
        <end position="179"/>
    </location>
</feature>
<evidence type="ECO:0000256" key="4">
    <source>
        <dbReference type="ARBA" id="ARBA00022475"/>
    </source>
</evidence>
<protein>
    <submittedName>
        <fullName evidence="15">Cytochrome B561</fullName>
    </submittedName>
</protein>
<evidence type="ECO:0000256" key="11">
    <source>
        <dbReference type="ARBA" id="ARBA00023136"/>
    </source>
</evidence>
<dbReference type="STRING" id="1867952.MTBPR1_100164"/>
<keyword evidence="10" id="KW-0408">Iron</keyword>
<dbReference type="GO" id="GO:0020037">
    <property type="term" value="F:heme binding"/>
    <property type="evidence" value="ECO:0007669"/>
    <property type="project" value="TreeGrafter"/>
</dbReference>
<dbReference type="GO" id="GO:0046872">
    <property type="term" value="F:metal ion binding"/>
    <property type="evidence" value="ECO:0007669"/>
    <property type="project" value="UniProtKB-KW"/>
</dbReference>
<evidence type="ECO:0000256" key="1">
    <source>
        <dbReference type="ARBA" id="ARBA00001970"/>
    </source>
</evidence>
<evidence type="ECO:0000256" key="12">
    <source>
        <dbReference type="ARBA" id="ARBA00037975"/>
    </source>
</evidence>
<evidence type="ECO:0000256" key="3">
    <source>
        <dbReference type="ARBA" id="ARBA00022448"/>
    </source>
</evidence>
<dbReference type="PANTHER" id="PTHR30529:SF1">
    <property type="entry name" value="CYTOCHROME B561 HOMOLOG 2"/>
    <property type="match status" value="1"/>
</dbReference>
<evidence type="ECO:0000313" key="16">
    <source>
        <dbReference type="Proteomes" id="UP000231658"/>
    </source>
</evidence>
<proteinExistence type="inferred from homology"/>
<dbReference type="Pfam" id="PF01292">
    <property type="entry name" value="Ni_hydr_CYTB"/>
    <property type="match status" value="1"/>
</dbReference>
<dbReference type="GO" id="GO:0009055">
    <property type="term" value="F:electron transfer activity"/>
    <property type="evidence" value="ECO:0007669"/>
    <property type="project" value="InterPro"/>
</dbReference>
<reference evidence="15 16" key="1">
    <citation type="submission" date="2016-07" db="EMBL/GenBank/DDBJ databases">
        <authorList>
            <person name="Lefevre C.T."/>
        </authorList>
    </citation>
    <scope>NUCLEOTIDE SEQUENCE [LARGE SCALE GENOMIC DNA]</scope>
    <source>
        <strain evidence="15">PR1</strain>
    </source>
</reference>
<evidence type="ECO:0000259" key="14">
    <source>
        <dbReference type="Pfam" id="PF01292"/>
    </source>
</evidence>
<dbReference type="InterPro" id="IPR016174">
    <property type="entry name" value="Di-haem_cyt_TM"/>
</dbReference>
<dbReference type="RefSeq" id="WP_069186230.1">
    <property type="nucleotide sequence ID" value="NZ_FLYE01000002.1"/>
</dbReference>
<feature type="transmembrane region" description="Helical" evidence="13">
    <location>
        <begin position="147"/>
        <end position="168"/>
    </location>
</feature>
<evidence type="ECO:0000256" key="10">
    <source>
        <dbReference type="ARBA" id="ARBA00023004"/>
    </source>
</evidence>
<sequence>MSLRNTYTSYGWLAKGFHWVVFLGFVALYGIGFYMGTLPVGPDLFAKIGLHKSIGIIVLALAVFRLVWRFINPSPDLPEGMKWYERLGAHGVHIALYGAMLIMPISGWAMSNAANFPVSVFGWFTLPNMIEPSKAAVENLKAFHGTMAWVVLGVIVLHVAAALKHHFINKDNVFSRMMPFSKEDA</sequence>
<evidence type="ECO:0000256" key="13">
    <source>
        <dbReference type="SAM" id="Phobius"/>
    </source>
</evidence>
<keyword evidence="11 13" id="KW-0472">Membrane</keyword>
<keyword evidence="5" id="KW-0349">Heme</keyword>
<name>A0A1C3RE08_9PROT</name>
<dbReference type="Gene3D" id="1.20.950.20">
    <property type="entry name" value="Transmembrane di-heme cytochromes, Chain C"/>
    <property type="match status" value="2"/>
</dbReference>
<dbReference type="InterPro" id="IPR011577">
    <property type="entry name" value="Cyt_b561_bac/Ni-Hgenase"/>
</dbReference>
<keyword evidence="16" id="KW-1185">Reference proteome</keyword>
<keyword evidence="7" id="KW-0479">Metal-binding</keyword>
<evidence type="ECO:0000313" key="15">
    <source>
        <dbReference type="EMBL" id="SCA55523.1"/>
    </source>
</evidence>
<evidence type="ECO:0000256" key="6">
    <source>
        <dbReference type="ARBA" id="ARBA00022692"/>
    </source>
</evidence>
<feature type="transmembrane region" description="Helical" evidence="13">
    <location>
        <begin position="89"/>
        <end position="110"/>
    </location>
</feature>
<evidence type="ECO:0000256" key="2">
    <source>
        <dbReference type="ARBA" id="ARBA00004651"/>
    </source>
</evidence>
<dbReference type="InterPro" id="IPR052168">
    <property type="entry name" value="Cytochrome_b561_oxidase"/>
</dbReference>
<keyword evidence="8" id="KW-0249">Electron transport</keyword>
<dbReference type="AlphaFoldDB" id="A0A1C3RE08"/>
<keyword evidence="9 13" id="KW-1133">Transmembrane helix</keyword>
<dbReference type="SUPFAM" id="SSF81342">
    <property type="entry name" value="Transmembrane di-heme cytochromes"/>
    <property type="match status" value="1"/>
</dbReference>
<dbReference type="OrthoDB" id="1247465at2"/>
<comment type="similarity">
    <text evidence="12">Belongs to the cytochrome b561 family.</text>
</comment>
<dbReference type="GO" id="GO:0022904">
    <property type="term" value="P:respiratory electron transport chain"/>
    <property type="evidence" value="ECO:0007669"/>
    <property type="project" value="InterPro"/>
</dbReference>